<reference evidence="1" key="1">
    <citation type="submission" date="2022-07" db="EMBL/GenBank/DDBJ databases">
        <authorList>
            <person name="Li W.-J."/>
            <person name="Deng Q.-Q."/>
        </authorList>
    </citation>
    <scope>NUCLEOTIDE SEQUENCE</scope>
    <source>
        <strain evidence="1">SYSU M60031</strain>
    </source>
</reference>
<dbReference type="EMBL" id="JANCLT010000012">
    <property type="protein sequence ID" value="MCP8970560.1"/>
    <property type="molecule type" value="Genomic_DNA"/>
</dbReference>
<dbReference type="RefSeq" id="WP_254760476.1">
    <property type="nucleotide sequence ID" value="NZ_JANCLT010000012.1"/>
</dbReference>
<organism evidence="1 2">
    <name type="scientific">Ectobacillus ponti</name>
    <dbReference type="NCBI Taxonomy" id="2961894"/>
    <lineage>
        <taxon>Bacteria</taxon>
        <taxon>Bacillati</taxon>
        <taxon>Bacillota</taxon>
        <taxon>Bacilli</taxon>
        <taxon>Bacillales</taxon>
        <taxon>Bacillaceae</taxon>
        <taxon>Ectobacillus</taxon>
    </lineage>
</organism>
<keyword evidence="2" id="KW-1185">Reference proteome</keyword>
<name>A0AA41XCU5_9BACI</name>
<protein>
    <submittedName>
        <fullName evidence="1">Uncharacterized protein</fullName>
    </submittedName>
</protein>
<dbReference type="Proteomes" id="UP001156102">
    <property type="component" value="Unassembled WGS sequence"/>
</dbReference>
<sequence>MDSDKSKRRFILEFDEPPAFLFVSGGGHSGDETIYIQGQKVQHWTDLQLNAGVDDVTTYKIGYIAVKSRENEVKREGV</sequence>
<evidence type="ECO:0000313" key="1">
    <source>
        <dbReference type="EMBL" id="MCP8970560.1"/>
    </source>
</evidence>
<dbReference type="AlphaFoldDB" id="A0AA41XCU5"/>
<proteinExistence type="predicted"/>
<evidence type="ECO:0000313" key="2">
    <source>
        <dbReference type="Proteomes" id="UP001156102"/>
    </source>
</evidence>
<accession>A0AA41XCU5</accession>
<comment type="caution">
    <text evidence="1">The sequence shown here is derived from an EMBL/GenBank/DDBJ whole genome shotgun (WGS) entry which is preliminary data.</text>
</comment>
<gene>
    <name evidence="1" type="ORF">NK662_18745</name>
</gene>